<dbReference type="EMBL" id="JAMWYS010000024">
    <property type="protein sequence ID" value="MCO4292184.1"/>
    <property type="molecule type" value="Genomic_DNA"/>
</dbReference>
<dbReference type="SUPFAM" id="SSF55961">
    <property type="entry name" value="Bet v1-like"/>
    <property type="match status" value="1"/>
</dbReference>
<gene>
    <name evidence="1" type="ORF">NF867_04830</name>
</gene>
<keyword evidence="2" id="KW-1185">Reference proteome</keyword>
<protein>
    <submittedName>
        <fullName evidence="1">SRPBCC domain-containing protein</fullName>
    </submittedName>
</protein>
<dbReference type="Proteomes" id="UP001155182">
    <property type="component" value="Unassembled WGS sequence"/>
</dbReference>
<dbReference type="AlphaFoldDB" id="A0A9X2F003"/>
<dbReference type="CDD" id="cd07814">
    <property type="entry name" value="SRPBCC_CalC_Aha1-like"/>
    <property type="match status" value="1"/>
</dbReference>
<accession>A0A9X2F003</accession>
<dbReference type="InterPro" id="IPR023393">
    <property type="entry name" value="START-like_dom_sf"/>
</dbReference>
<reference evidence="1" key="1">
    <citation type="submission" date="2022-06" db="EMBL/GenBank/DDBJ databases">
        <title>Solitalea sp. MAHUQ-68 isolated from rhizospheric soil.</title>
        <authorList>
            <person name="Huq M.A."/>
        </authorList>
    </citation>
    <scope>NUCLEOTIDE SEQUENCE</scope>
    <source>
        <strain evidence="1">MAHUQ-68</strain>
    </source>
</reference>
<proteinExistence type="predicted"/>
<sequence>MTTTDFTTGFTVNQTPEEVFNAINNVRGWWSEDIEGNTDKLNDEFLYHYKDIHFCKIKLIELIPNQKVVWLVTENDFNFIEDKTEWVGNKMIFEITEKDNKTELQFTQEGLVPANECYSICHDAWTGFIKNSLHNLITTGKGSPNPKDEEGGVNRELREKYFENNN</sequence>
<evidence type="ECO:0000313" key="2">
    <source>
        <dbReference type="Proteomes" id="UP001155182"/>
    </source>
</evidence>
<evidence type="ECO:0000313" key="1">
    <source>
        <dbReference type="EMBL" id="MCO4292184.1"/>
    </source>
</evidence>
<comment type="caution">
    <text evidence="1">The sequence shown here is derived from an EMBL/GenBank/DDBJ whole genome shotgun (WGS) entry which is preliminary data.</text>
</comment>
<dbReference type="Gene3D" id="3.30.530.20">
    <property type="match status" value="1"/>
</dbReference>
<dbReference type="RefSeq" id="WP_252586468.1">
    <property type="nucleotide sequence ID" value="NZ_JAMWYS010000024.1"/>
</dbReference>
<name>A0A9X2F003_9SPHI</name>
<organism evidence="1 2">
    <name type="scientific">Solitalea agri</name>
    <dbReference type="NCBI Taxonomy" id="2953739"/>
    <lineage>
        <taxon>Bacteria</taxon>
        <taxon>Pseudomonadati</taxon>
        <taxon>Bacteroidota</taxon>
        <taxon>Sphingobacteriia</taxon>
        <taxon>Sphingobacteriales</taxon>
        <taxon>Sphingobacteriaceae</taxon>
        <taxon>Solitalea</taxon>
    </lineage>
</organism>